<evidence type="ECO:0000313" key="2">
    <source>
        <dbReference type="Proteomes" id="UP001156666"/>
    </source>
</evidence>
<sequence length="197" mass="22529">MKSQIALILTIVALCSCNRSTISVITHQATLADYQVGEKWVWKYKGITTEGEVRSDGIDTRVIVRKKGILCMTIGKDTIPVTDIVKPEESETQKYDWPLKVGKKWKYESNWTSQDGTTGSQRQDAEILSYQEETVEAGTFMAYTIRYMGTTTNSRGYNANEEEVWLYAPSIKNFIKLTQHQGDFLYVEELIEYSKPK</sequence>
<dbReference type="RefSeq" id="WP_235295452.1">
    <property type="nucleotide sequence ID" value="NZ_BSOH01000025.1"/>
</dbReference>
<evidence type="ECO:0000313" key="1">
    <source>
        <dbReference type="EMBL" id="GLR19056.1"/>
    </source>
</evidence>
<protein>
    <submittedName>
        <fullName evidence="1">Uncharacterized protein</fullName>
    </submittedName>
</protein>
<dbReference type="AlphaFoldDB" id="A0AA37SUJ2"/>
<proteinExistence type="predicted"/>
<organism evidence="1 2">
    <name type="scientific">Portibacter lacus</name>
    <dbReference type="NCBI Taxonomy" id="1099794"/>
    <lineage>
        <taxon>Bacteria</taxon>
        <taxon>Pseudomonadati</taxon>
        <taxon>Bacteroidota</taxon>
        <taxon>Saprospiria</taxon>
        <taxon>Saprospirales</taxon>
        <taxon>Haliscomenobacteraceae</taxon>
        <taxon>Portibacter</taxon>
    </lineage>
</organism>
<dbReference type="Proteomes" id="UP001156666">
    <property type="component" value="Unassembled WGS sequence"/>
</dbReference>
<comment type="caution">
    <text evidence="1">The sequence shown here is derived from an EMBL/GenBank/DDBJ whole genome shotgun (WGS) entry which is preliminary data.</text>
</comment>
<dbReference type="PROSITE" id="PS51257">
    <property type="entry name" value="PROKAR_LIPOPROTEIN"/>
    <property type="match status" value="1"/>
</dbReference>
<reference evidence="1" key="1">
    <citation type="journal article" date="2014" name="Int. J. Syst. Evol. Microbiol.">
        <title>Complete genome sequence of Corynebacterium casei LMG S-19264T (=DSM 44701T), isolated from a smear-ripened cheese.</title>
        <authorList>
            <consortium name="US DOE Joint Genome Institute (JGI-PGF)"/>
            <person name="Walter F."/>
            <person name="Albersmeier A."/>
            <person name="Kalinowski J."/>
            <person name="Ruckert C."/>
        </authorList>
    </citation>
    <scope>NUCLEOTIDE SEQUENCE</scope>
    <source>
        <strain evidence="1">NBRC 108769</strain>
    </source>
</reference>
<name>A0AA37SUJ2_9BACT</name>
<gene>
    <name evidence="1" type="ORF">GCM10007940_36720</name>
</gene>
<keyword evidence="2" id="KW-1185">Reference proteome</keyword>
<accession>A0AA37SUJ2</accession>
<reference evidence="1" key="2">
    <citation type="submission" date="2023-01" db="EMBL/GenBank/DDBJ databases">
        <title>Draft genome sequence of Portibacter lacus strain NBRC 108769.</title>
        <authorList>
            <person name="Sun Q."/>
            <person name="Mori K."/>
        </authorList>
    </citation>
    <scope>NUCLEOTIDE SEQUENCE</scope>
    <source>
        <strain evidence="1">NBRC 108769</strain>
    </source>
</reference>
<dbReference type="EMBL" id="BSOH01000025">
    <property type="protein sequence ID" value="GLR19056.1"/>
    <property type="molecule type" value="Genomic_DNA"/>
</dbReference>